<dbReference type="RefSeq" id="WP_187751315.1">
    <property type="nucleotide sequence ID" value="NZ_CP060828.1"/>
</dbReference>
<keyword evidence="4" id="KW-1185">Reference proteome</keyword>
<accession>A0A7H0INM4</accession>
<protein>
    <submittedName>
        <fullName evidence="3">Phage holin family protein</fullName>
    </submittedName>
</protein>
<evidence type="ECO:0000313" key="4">
    <source>
        <dbReference type="Proteomes" id="UP000516052"/>
    </source>
</evidence>
<feature type="transmembrane region" description="Helical" evidence="2">
    <location>
        <begin position="41"/>
        <end position="66"/>
    </location>
</feature>
<keyword evidence="2" id="KW-0812">Transmembrane</keyword>
<organism evidence="3 4">
    <name type="scientific">Streptomyces roseirectus</name>
    <dbReference type="NCBI Taxonomy" id="2768066"/>
    <lineage>
        <taxon>Bacteria</taxon>
        <taxon>Bacillati</taxon>
        <taxon>Actinomycetota</taxon>
        <taxon>Actinomycetes</taxon>
        <taxon>Kitasatosporales</taxon>
        <taxon>Streptomycetaceae</taxon>
        <taxon>Streptomyces</taxon>
    </lineage>
</organism>
<feature type="region of interest" description="Disordered" evidence="1">
    <location>
        <begin position="94"/>
        <end position="154"/>
    </location>
</feature>
<dbReference type="Pfam" id="PF07332">
    <property type="entry name" value="Phage_holin_3_6"/>
    <property type="match status" value="1"/>
</dbReference>
<dbReference type="Proteomes" id="UP000516052">
    <property type="component" value="Chromosome"/>
</dbReference>
<feature type="transmembrane region" description="Helical" evidence="2">
    <location>
        <begin position="72"/>
        <end position="90"/>
    </location>
</feature>
<evidence type="ECO:0000256" key="2">
    <source>
        <dbReference type="SAM" id="Phobius"/>
    </source>
</evidence>
<dbReference type="KEGG" id="sroi:IAG44_36310"/>
<feature type="compositionally biased region" description="Pro residues" evidence="1">
    <location>
        <begin position="130"/>
        <end position="146"/>
    </location>
</feature>
<feature type="compositionally biased region" description="Basic and acidic residues" evidence="1">
    <location>
        <begin position="108"/>
        <end position="119"/>
    </location>
</feature>
<keyword evidence="2" id="KW-0472">Membrane</keyword>
<dbReference type="EMBL" id="CP060828">
    <property type="protein sequence ID" value="QNP74390.1"/>
    <property type="molecule type" value="Genomic_DNA"/>
</dbReference>
<evidence type="ECO:0000313" key="3">
    <source>
        <dbReference type="EMBL" id="QNP74390.1"/>
    </source>
</evidence>
<reference evidence="3 4" key="1">
    <citation type="submission" date="2020-08" db="EMBL/GenBank/DDBJ databases">
        <title>A novel species.</title>
        <authorList>
            <person name="Gao J."/>
        </authorList>
    </citation>
    <scope>NUCLEOTIDE SEQUENCE [LARGE SCALE GENOMIC DNA]</scope>
    <source>
        <strain evidence="3 4">CRXT-G-22</strain>
    </source>
</reference>
<dbReference type="InterPro" id="IPR009937">
    <property type="entry name" value="Phage_holin_3_6"/>
</dbReference>
<dbReference type="AlphaFoldDB" id="A0A7H0INM4"/>
<evidence type="ECO:0000256" key="1">
    <source>
        <dbReference type="SAM" id="MobiDB-lite"/>
    </source>
</evidence>
<proteinExistence type="predicted"/>
<keyword evidence="2" id="KW-1133">Transmembrane helix</keyword>
<name>A0A7H0INM4_9ACTN</name>
<sequence length="154" mass="16706">MKRMDHLEHLDKHLVEELTEVARETIREELREQTRRQRRRATLYAASGAVALYAGGALAFALGLALDAGLPAWAAALITSAVLGITAYLLRGAARPHHPTGPTPEAEAELRNRAREDALRGPMPTGGPGIPYPPSPPMTTPQPESTPDPRQRPI</sequence>
<gene>
    <name evidence="3" type="ORF">IAG44_36310</name>
</gene>